<dbReference type="AlphaFoldDB" id="A0A7W9BPF0"/>
<keyword evidence="3" id="KW-0813">Transport</keyword>
<evidence type="ECO:0000259" key="10">
    <source>
        <dbReference type="Pfam" id="PF05134"/>
    </source>
</evidence>
<comment type="caution">
    <text evidence="12">The sequence shown here is derived from an EMBL/GenBank/DDBJ whole genome shotgun (WGS) entry which is preliminary data.</text>
</comment>
<accession>A0A7W9BPF0</accession>
<evidence type="ECO:0000313" key="13">
    <source>
        <dbReference type="Proteomes" id="UP000546701"/>
    </source>
</evidence>
<evidence type="ECO:0000256" key="6">
    <source>
        <dbReference type="ARBA" id="ARBA00022692"/>
    </source>
</evidence>
<evidence type="ECO:0000256" key="7">
    <source>
        <dbReference type="ARBA" id="ARBA00022927"/>
    </source>
</evidence>
<evidence type="ECO:0000256" key="5">
    <source>
        <dbReference type="ARBA" id="ARBA00022519"/>
    </source>
</evidence>
<keyword evidence="13" id="KW-1185">Reference proteome</keyword>
<dbReference type="PIRSF" id="PIRSF015761">
    <property type="entry name" value="Protein_L"/>
    <property type="match status" value="1"/>
</dbReference>
<evidence type="ECO:0000256" key="4">
    <source>
        <dbReference type="ARBA" id="ARBA00022475"/>
    </source>
</evidence>
<dbReference type="OrthoDB" id="7432052at2"/>
<keyword evidence="7" id="KW-0653">Protein transport</keyword>
<dbReference type="GO" id="GO:0005886">
    <property type="term" value="C:plasma membrane"/>
    <property type="evidence" value="ECO:0007669"/>
    <property type="project" value="UniProtKB-SubCell"/>
</dbReference>
<dbReference type="InterPro" id="IPR025691">
    <property type="entry name" value="GspL_pp_dom"/>
</dbReference>
<dbReference type="Proteomes" id="UP000546701">
    <property type="component" value="Unassembled WGS sequence"/>
</dbReference>
<name>A0A7W9BPF0_9SPHN</name>
<keyword evidence="5" id="KW-0997">Cell inner membrane</keyword>
<dbReference type="Gene3D" id="3.30.420.380">
    <property type="match status" value="1"/>
</dbReference>
<feature type="domain" description="GspL cytoplasmic actin-ATPase-like" evidence="10">
    <location>
        <begin position="47"/>
        <end position="173"/>
    </location>
</feature>
<dbReference type="GO" id="GO:0015627">
    <property type="term" value="C:type II protein secretion system complex"/>
    <property type="evidence" value="ECO:0007669"/>
    <property type="project" value="InterPro"/>
</dbReference>
<dbReference type="CDD" id="cd24017">
    <property type="entry name" value="ASKHA_T2SSL_N"/>
    <property type="match status" value="1"/>
</dbReference>
<protein>
    <submittedName>
        <fullName evidence="12">General secretion pathway protein L</fullName>
    </submittedName>
</protein>
<keyword evidence="8" id="KW-1133">Transmembrane helix</keyword>
<evidence type="ECO:0000256" key="3">
    <source>
        <dbReference type="ARBA" id="ARBA00022448"/>
    </source>
</evidence>
<reference evidence="12 13" key="1">
    <citation type="submission" date="2020-08" db="EMBL/GenBank/DDBJ databases">
        <title>Genomic Encyclopedia of Type Strains, Phase IV (KMG-IV): sequencing the most valuable type-strain genomes for metagenomic binning, comparative biology and taxonomic classification.</title>
        <authorList>
            <person name="Goeker M."/>
        </authorList>
    </citation>
    <scope>NUCLEOTIDE SEQUENCE [LARGE SCALE GENOMIC DNA]</scope>
    <source>
        <strain evidence="12 13">DSM 103336</strain>
    </source>
</reference>
<keyword evidence="9" id="KW-0472">Membrane</keyword>
<dbReference type="SUPFAM" id="SSF53067">
    <property type="entry name" value="Actin-like ATPase domain"/>
    <property type="match status" value="1"/>
</dbReference>
<keyword evidence="6" id="KW-0812">Transmembrane</keyword>
<dbReference type="RefSeq" id="WP_157175311.1">
    <property type="nucleotide sequence ID" value="NZ_BMJP01000001.1"/>
</dbReference>
<comment type="subcellular location">
    <subcellularLocation>
        <location evidence="1">Cell inner membrane</location>
        <topology evidence="1">Single-pass membrane protein</topology>
    </subcellularLocation>
</comment>
<evidence type="ECO:0000256" key="8">
    <source>
        <dbReference type="ARBA" id="ARBA00022989"/>
    </source>
</evidence>
<dbReference type="Pfam" id="PF05134">
    <property type="entry name" value="T2SSL"/>
    <property type="match status" value="1"/>
</dbReference>
<gene>
    <name evidence="12" type="ORF">FHS99_000121</name>
</gene>
<dbReference type="InterPro" id="IPR024230">
    <property type="entry name" value="GspL_cyto_dom"/>
</dbReference>
<evidence type="ECO:0000256" key="2">
    <source>
        <dbReference type="ARBA" id="ARBA00005318"/>
    </source>
</evidence>
<evidence type="ECO:0000256" key="9">
    <source>
        <dbReference type="ARBA" id="ARBA00023136"/>
    </source>
</evidence>
<comment type="similarity">
    <text evidence="2">Belongs to the GSP L family.</text>
</comment>
<dbReference type="Pfam" id="PF12693">
    <property type="entry name" value="GspL_C"/>
    <property type="match status" value="1"/>
</dbReference>
<organism evidence="12 13">
    <name type="scientific">Sphingomonas prati</name>
    <dbReference type="NCBI Taxonomy" id="1843237"/>
    <lineage>
        <taxon>Bacteria</taxon>
        <taxon>Pseudomonadati</taxon>
        <taxon>Pseudomonadota</taxon>
        <taxon>Alphaproteobacteria</taxon>
        <taxon>Sphingomonadales</taxon>
        <taxon>Sphingomonadaceae</taxon>
        <taxon>Sphingomonas</taxon>
    </lineage>
</organism>
<dbReference type="NCBIfam" id="TIGR01709">
    <property type="entry name" value="typeII_sec_gspL"/>
    <property type="match status" value="1"/>
</dbReference>
<dbReference type="GO" id="GO:0015628">
    <property type="term" value="P:protein secretion by the type II secretion system"/>
    <property type="evidence" value="ECO:0007669"/>
    <property type="project" value="InterPro"/>
</dbReference>
<dbReference type="EMBL" id="JACIJR010000001">
    <property type="protein sequence ID" value="MBB5727665.1"/>
    <property type="molecule type" value="Genomic_DNA"/>
</dbReference>
<evidence type="ECO:0000259" key="11">
    <source>
        <dbReference type="Pfam" id="PF12693"/>
    </source>
</evidence>
<dbReference type="InterPro" id="IPR007812">
    <property type="entry name" value="T2SS_protein-GspL"/>
</dbReference>
<proteinExistence type="inferred from homology"/>
<feature type="domain" description="GspL periplasmic" evidence="11">
    <location>
        <begin position="230"/>
        <end position="378"/>
    </location>
</feature>
<keyword evidence="4" id="KW-1003">Cell membrane</keyword>
<dbReference type="GO" id="GO:0009276">
    <property type="term" value="C:Gram-negative-bacterium-type cell wall"/>
    <property type="evidence" value="ECO:0007669"/>
    <property type="project" value="InterPro"/>
</dbReference>
<evidence type="ECO:0000313" key="12">
    <source>
        <dbReference type="EMBL" id="MBB5727665.1"/>
    </source>
</evidence>
<evidence type="ECO:0000256" key="1">
    <source>
        <dbReference type="ARBA" id="ARBA00004377"/>
    </source>
</evidence>
<dbReference type="InterPro" id="IPR043129">
    <property type="entry name" value="ATPase_NBD"/>
</dbReference>
<sequence length="392" mass="39395">MKVTLHAIHQRDYRRLRAFMPPAGPGGVWVLGAGAPVLREAVDEGARTGAVVLVPTEQVLLTVVDLPLASRRQRLAALPFAIEDRIAEPIEAVHAALGTETGPGRYLAGVVATATMAAWVARIEAAGLGHAAVMPDALALPLPAEGAWGVERTGDRVLVRTADGGGFAVPAARFAAIWGVAGRPDCILYGEALPDGIAGVAAADPVVGVPSVAIDLRQGAFARVRRATSRLWRRAAIVAGCGLLAHGAIAAADTIALQRVAAERKAETAAIVERIAPGTSTSGDLAEVAGDLLPSGNATPGATFVPMMGRISQAMGAGVTLRSLAYDAGAGTIVLDVSAPDLAAVQGVEARMRSAGLVVSGGGGTAAAGGAEGQITVQTRANAAVSATGEAG</sequence>